<proteinExistence type="predicted"/>
<protein>
    <submittedName>
        <fullName evidence="1">Uncharacterized protein</fullName>
    </submittedName>
</protein>
<organism evidence="1 2">
    <name type="scientific">Hermanssonia centrifuga</name>
    <dbReference type="NCBI Taxonomy" id="98765"/>
    <lineage>
        <taxon>Eukaryota</taxon>
        <taxon>Fungi</taxon>
        <taxon>Dikarya</taxon>
        <taxon>Basidiomycota</taxon>
        <taxon>Agaricomycotina</taxon>
        <taxon>Agaricomycetes</taxon>
        <taxon>Polyporales</taxon>
        <taxon>Meruliaceae</taxon>
        <taxon>Hermanssonia</taxon>
    </lineage>
</organism>
<evidence type="ECO:0000313" key="1">
    <source>
        <dbReference type="EMBL" id="PSR72252.1"/>
    </source>
</evidence>
<keyword evidence="2" id="KW-1185">Reference proteome</keyword>
<gene>
    <name evidence="1" type="ORF">PHLCEN_2v11844</name>
</gene>
<comment type="caution">
    <text evidence="1">The sequence shown here is derived from an EMBL/GenBank/DDBJ whole genome shotgun (WGS) entry which is preliminary data.</text>
</comment>
<dbReference type="AlphaFoldDB" id="A0A2R6NJS4"/>
<evidence type="ECO:0000313" key="2">
    <source>
        <dbReference type="Proteomes" id="UP000186601"/>
    </source>
</evidence>
<dbReference type="Proteomes" id="UP000186601">
    <property type="component" value="Unassembled WGS sequence"/>
</dbReference>
<accession>A0A2R6NJS4</accession>
<sequence length="116" mass="13352">MPGLVRLASRSPVAEDLEEALHIRHELVALSEGTASHHEHVLKLSHSLHSQYRRDPGQLSVFDEGIKQVRDVLRVQNGTKRADVLVFRYNRQRRLDDLQRAQAYRATGYDEPVTSW</sequence>
<name>A0A2R6NJS4_9APHY</name>
<dbReference type="EMBL" id="MLYV02001198">
    <property type="protein sequence ID" value="PSR72252.1"/>
    <property type="molecule type" value="Genomic_DNA"/>
</dbReference>
<reference evidence="1 2" key="1">
    <citation type="submission" date="2018-02" db="EMBL/GenBank/DDBJ databases">
        <title>Genome sequence of the basidiomycete white-rot fungus Phlebia centrifuga.</title>
        <authorList>
            <person name="Granchi Z."/>
            <person name="Peng M."/>
            <person name="de Vries R.P."/>
            <person name="Hilden K."/>
            <person name="Makela M.R."/>
            <person name="Grigoriev I."/>
            <person name="Riley R."/>
        </authorList>
    </citation>
    <scope>NUCLEOTIDE SEQUENCE [LARGE SCALE GENOMIC DNA]</scope>
    <source>
        <strain evidence="1 2">FBCC195</strain>
    </source>
</reference>
<dbReference type="OrthoDB" id="9991317at2759"/>